<organism evidence="2 3">
    <name type="scientific">Pediococcus acidilactici</name>
    <dbReference type="NCBI Taxonomy" id="1254"/>
    <lineage>
        <taxon>Bacteria</taxon>
        <taxon>Bacillati</taxon>
        <taxon>Bacillota</taxon>
        <taxon>Bacilli</taxon>
        <taxon>Lactobacillales</taxon>
        <taxon>Lactobacillaceae</taxon>
        <taxon>Pediococcus</taxon>
        <taxon>Pediococcus acidilactici group</taxon>
    </lineage>
</organism>
<comment type="caution">
    <text evidence="2">The sequence shown here is derived from an EMBL/GenBank/DDBJ whole genome shotgun (WGS) entry which is preliminary data.</text>
</comment>
<name>A0AAW8YHZ6_PEDAC</name>
<feature type="transmembrane region" description="Helical" evidence="1">
    <location>
        <begin position="33"/>
        <end position="52"/>
    </location>
</feature>
<proteinExistence type="predicted"/>
<accession>A0AAW8YHZ6</accession>
<keyword evidence="1" id="KW-0812">Transmembrane</keyword>
<reference evidence="2" key="2">
    <citation type="submission" date="2023-10" db="EMBL/GenBank/DDBJ databases">
        <authorList>
            <person name="Khurajog B."/>
        </authorList>
    </citation>
    <scope>NUCLEOTIDE SEQUENCE</scope>
    <source>
        <strain evidence="2">BF9</strain>
    </source>
</reference>
<dbReference type="AlphaFoldDB" id="A0AAW8YHZ6"/>
<protein>
    <recommendedName>
        <fullName evidence="4">Integral membrane protein</fullName>
    </recommendedName>
</protein>
<feature type="transmembrane region" description="Helical" evidence="1">
    <location>
        <begin position="254"/>
        <end position="275"/>
    </location>
</feature>
<dbReference type="RefSeq" id="WP_317072236.1">
    <property type="nucleotide sequence ID" value="NZ_JAWJAV010000004.1"/>
</dbReference>
<feature type="transmembrane region" description="Helical" evidence="1">
    <location>
        <begin position="208"/>
        <end position="228"/>
    </location>
</feature>
<evidence type="ECO:0000313" key="3">
    <source>
        <dbReference type="Proteomes" id="UP001280897"/>
    </source>
</evidence>
<dbReference type="Proteomes" id="UP001280897">
    <property type="component" value="Unassembled WGS sequence"/>
</dbReference>
<evidence type="ECO:0000256" key="1">
    <source>
        <dbReference type="SAM" id="Phobius"/>
    </source>
</evidence>
<evidence type="ECO:0008006" key="4">
    <source>
        <dbReference type="Google" id="ProtNLM"/>
    </source>
</evidence>
<keyword evidence="1" id="KW-0472">Membrane</keyword>
<dbReference type="EMBL" id="JAWJAV010000004">
    <property type="protein sequence ID" value="MDV2621406.1"/>
    <property type="molecule type" value="Genomic_DNA"/>
</dbReference>
<sequence>MVKIQETRMSRQSHLAEKKVDQTEVPVRPPRLVVARVLMILFGLFFFGAVSAKQTVFNANYVQQQIEKSSAAEVINQQLDTQLQQAGINQSNLIPDDLVNDELKTMVQQFYDGQQVHIDENIITNAINQSTQATGAFQQMVNAMVVSKVVAVFNSQLDTQKLSRYAGQVKKLSRIDQTVIWVSGVGLVLTLAYALLRKRLLSTISSTLLVVGGFVAIICGIGYVSNVLSNLPIQYPVVKQIVQTAGQDLLVREFTIALGLFLLGVILTVFSTGLAKVQQRLTRR</sequence>
<gene>
    <name evidence="2" type="ORF">R0G89_06620</name>
</gene>
<keyword evidence="1" id="KW-1133">Transmembrane helix</keyword>
<reference evidence="2" key="1">
    <citation type="journal article" date="2023" name="PeerJ">
        <title>Selection and evaluation of lactic acid bacteria from chicken feces in Thailand as potential probiotics.</title>
        <authorList>
            <person name="Khurajog B."/>
            <person name="Disastra Y."/>
            <person name="Lawwyne L.D."/>
            <person name="Sirichokchatchawan W."/>
            <person name="Niyomtham W."/>
            <person name="Yindee J."/>
            <person name="Hampson D.J."/>
            <person name="Prapasarakul N."/>
        </authorList>
    </citation>
    <scope>NUCLEOTIDE SEQUENCE</scope>
    <source>
        <strain evidence="2">BF9</strain>
    </source>
</reference>
<feature type="transmembrane region" description="Helical" evidence="1">
    <location>
        <begin position="178"/>
        <end position="196"/>
    </location>
</feature>
<evidence type="ECO:0000313" key="2">
    <source>
        <dbReference type="EMBL" id="MDV2621406.1"/>
    </source>
</evidence>